<evidence type="ECO:0000256" key="1">
    <source>
        <dbReference type="ARBA" id="ARBA00022475"/>
    </source>
</evidence>
<evidence type="ECO:0000313" key="8">
    <source>
        <dbReference type="Proteomes" id="UP000266178"/>
    </source>
</evidence>
<dbReference type="Proteomes" id="UP000266178">
    <property type="component" value="Unassembled WGS sequence"/>
</dbReference>
<organism evidence="7 8">
    <name type="scientific">Meiothermus granaticius NBRC 107808</name>
    <dbReference type="NCBI Taxonomy" id="1227551"/>
    <lineage>
        <taxon>Bacteria</taxon>
        <taxon>Thermotogati</taxon>
        <taxon>Deinococcota</taxon>
        <taxon>Deinococci</taxon>
        <taxon>Thermales</taxon>
        <taxon>Thermaceae</taxon>
        <taxon>Meiothermus</taxon>
    </lineage>
</organism>
<keyword evidence="3" id="KW-0812">Transmembrane</keyword>
<dbReference type="OrthoDB" id="31612at2"/>
<keyword evidence="2 7" id="KW-0132">Cell division</keyword>
<name>A0A399FCH6_9DEIN</name>
<accession>A0A399FCH6</accession>
<evidence type="ECO:0000256" key="4">
    <source>
        <dbReference type="ARBA" id="ARBA00022989"/>
    </source>
</evidence>
<keyword evidence="8" id="KW-1185">Reference proteome</keyword>
<proteinExistence type="predicted"/>
<dbReference type="InterPro" id="IPR013685">
    <property type="entry name" value="POTRA_FtsQ_type"/>
</dbReference>
<dbReference type="RefSeq" id="WP_119355573.1">
    <property type="nucleotide sequence ID" value="NZ_BJXM01000015.1"/>
</dbReference>
<dbReference type="EMBL" id="QWLB01000001">
    <property type="protein sequence ID" value="RIH93940.1"/>
    <property type="molecule type" value="Genomic_DNA"/>
</dbReference>
<keyword evidence="5" id="KW-0131">Cell cycle</keyword>
<dbReference type="Pfam" id="PF08478">
    <property type="entry name" value="POTRA_1"/>
    <property type="match status" value="1"/>
</dbReference>
<evidence type="ECO:0000256" key="3">
    <source>
        <dbReference type="ARBA" id="ARBA00022692"/>
    </source>
</evidence>
<evidence type="ECO:0000256" key="5">
    <source>
        <dbReference type="ARBA" id="ARBA00023306"/>
    </source>
</evidence>
<reference evidence="7 8" key="1">
    <citation type="submission" date="2018-08" db="EMBL/GenBank/DDBJ databases">
        <title>Meiothermus granaticius genome AF-68 sequencing project.</title>
        <authorList>
            <person name="Da Costa M.S."/>
            <person name="Albuquerque L."/>
            <person name="Raposo P."/>
            <person name="Froufe H.J.C."/>
            <person name="Barroso C.S."/>
            <person name="Egas C."/>
        </authorList>
    </citation>
    <scope>NUCLEOTIDE SEQUENCE [LARGE SCALE GENOMIC DNA]</scope>
    <source>
        <strain evidence="7 8">AF-68</strain>
    </source>
</reference>
<dbReference type="GO" id="GO:0051301">
    <property type="term" value="P:cell division"/>
    <property type="evidence" value="ECO:0007669"/>
    <property type="project" value="UniProtKB-KW"/>
</dbReference>
<evidence type="ECO:0000259" key="6">
    <source>
        <dbReference type="Pfam" id="PF08478"/>
    </source>
</evidence>
<evidence type="ECO:0000313" key="7">
    <source>
        <dbReference type="EMBL" id="RIH93940.1"/>
    </source>
</evidence>
<keyword evidence="4" id="KW-1133">Transmembrane helix</keyword>
<evidence type="ECO:0000256" key="2">
    <source>
        <dbReference type="ARBA" id="ARBA00022618"/>
    </source>
</evidence>
<comment type="caution">
    <text evidence="7">The sequence shown here is derived from an EMBL/GenBank/DDBJ whole genome shotgun (WGS) entry which is preliminary data.</text>
</comment>
<keyword evidence="4" id="KW-0472">Membrane</keyword>
<keyword evidence="1" id="KW-1003">Cell membrane</keyword>
<dbReference type="AlphaFoldDB" id="A0A399FCH6"/>
<feature type="domain" description="POTRA" evidence="6">
    <location>
        <begin position="22"/>
        <end position="89"/>
    </location>
</feature>
<protein>
    <submittedName>
        <fullName evidence="7">Cell division protein FtsQ</fullName>
    </submittedName>
</protein>
<gene>
    <name evidence="7" type="primary">ftsQ</name>
    <name evidence="7" type="ORF">Mgrana_00026</name>
</gene>
<sequence>MIRLGLILLSLGTLLVASRVLLPVETVEVVGNRHLQVEQVQALTGLQVGTPWLWAWPSRLNPLKADPWVLSAQLERPRVGRLRIVLKERVAVASIGLKDSRVGLSPDGVLLPGAEPRTPFLEAVPDGDYTELLALARAFPDALRIHADASGYRIIGPNLNLWSSSVKELQDWAKGRRIGRSEAATLQPQDPAVPAYPGPMVSVSRLNLYSWGVSTNR</sequence>